<dbReference type="KEGG" id="bgg:CFK41_17395"/>
<evidence type="ECO:0000256" key="1">
    <source>
        <dbReference type="ARBA" id="ARBA00004167"/>
    </source>
</evidence>
<keyword evidence="7 12" id="KW-0472">Membrane</keyword>
<dbReference type="OrthoDB" id="153510at2"/>
<comment type="subcellular location">
    <subcellularLocation>
        <location evidence="2">Cell membrane</location>
    </subcellularLocation>
    <subcellularLocation>
        <location evidence="1">Membrane</location>
        <topology evidence="1">Single-pass membrane protein</topology>
    </subcellularLocation>
</comment>
<accession>A0A291H1K3</accession>
<evidence type="ECO:0000256" key="11">
    <source>
        <dbReference type="SAM" id="MobiDB-lite"/>
    </source>
</evidence>
<keyword evidence="8" id="KW-0804">Transcription</keyword>
<dbReference type="InterPro" id="IPR041916">
    <property type="entry name" value="Anti_sigma_zinc_sf"/>
</dbReference>
<dbReference type="Proteomes" id="UP000217889">
    <property type="component" value="Chromosome"/>
</dbReference>
<dbReference type="Pfam" id="PF10099">
    <property type="entry name" value="RskA_C"/>
    <property type="match status" value="1"/>
</dbReference>
<organism evidence="14 15">
    <name type="scientific">Brachybacterium ginsengisoli</name>
    <dbReference type="NCBI Taxonomy" id="1331682"/>
    <lineage>
        <taxon>Bacteria</taxon>
        <taxon>Bacillati</taxon>
        <taxon>Actinomycetota</taxon>
        <taxon>Actinomycetes</taxon>
        <taxon>Micrococcales</taxon>
        <taxon>Dermabacteraceae</taxon>
        <taxon>Brachybacterium</taxon>
    </lineage>
</organism>
<gene>
    <name evidence="14" type="ORF">CFK41_17395</name>
</gene>
<evidence type="ECO:0000256" key="5">
    <source>
        <dbReference type="ARBA" id="ARBA00022989"/>
    </source>
</evidence>
<dbReference type="GO" id="GO:0005886">
    <property type="term" value="C:plasma membrane"/>
    <property type="evidence" value="ECO:0007669"/>
    <property type="project" value="UniProtKB-SubCell"/>
</dbReference>
<feature type="transmembrane region" description="Helical" evidence="12">
    <location>
        <begin position="135"/>
        <end position="154"/>
    </location>
</feature>
<keyword evidence="4 12" id="KW-0812">Transmembrane</keyword>
<dbReference type="EMBL" id="CP023564">
    <property type="protein sequence ID" value="ATG56358.1"/>
    <property type="molecule type" value="Genomic_DNA"/>
</dbReference>
<keyword evidence="6" id="KW-0805">Transcription regulation</keyword>
<evidence type="ECO:0000256" key="10">
    <source>
        <dbReference type="ARBA" id="ARBA00030803"/>
    </source>
</evidence>
<evidence type="ECO:0000256" key="7">
    <source>
        <dbReference type="ARBA" id="ARBA00023136"/>
    </source>
</evidence>
<evidence type="ECO:0000259" key="13">
    <source>
        <dbReference type="Pfam" id="PF10099"/>
    </source>
</evidence>
<feature type="compositionally biased region" description="Pro residues" evidence="11">
    <location>
        <begin position="100"/>
        <end position="114"/>
    </location>
</feature>
<protein>
    <recommendedName>
        <fullName evidence="10">Regulator of SigK</fullName>
    </recommendedName>
    <alternativeName>
        <fullName evidence="9">Sigma-K anti-sigma factor RskA</fullName>
    </alternativeName>
</protein>
<dbReference type="AlphaFoldDB" id="A0A291H1K3"/>
<evidence type="ECO:0000256" key="8">
    <source>
        <dbReference type="ARBA" id="ARBA00023163"/>
    </source>
</evidence>
<feature type="region of interest" description="Disordered" evidence="11">
    <location>
        <begin position="74"/>
        <end position="120"/>
    </location>
</feature>
<dbReference type="InterPro" id="IPR018764">
    <property type="entry name" value="RskA_C"/>
</dbReference>
<evidence type="ECO:0000313" key="15">
    <source>
        <dbReference type="Proteomes" id="UP000217889"/>
    </source>
</evidence>
<evidence type="ECO:0000256" key="12">
    <source>
        <dbReference type="SAM" id="Phobius"/>
    </source>
</evidence>
<evidence type="ECO:0000256" key="3">
    <source>
        <dbReference type="ARBA" id="ARBA00022475"/>
    </source>
</evidence>
<name>A0A291H1K3_9MICO</name>
<evidence type="ECO:0000256" key="2">
    <source>
        <dbReference type="ARBA" id="ARBA00004236"/>
    </source>
</evidence>
<dbReference type="GO" id="GO:0016989">
    <property type="term" value="F:sigma factor antagonist activity"/>
    <property type="evidence" value="ECO:0007669"/>
    <property type="project" value="TreeGrafter"/>
</dbReference>
<evidence type="ECO:0000313" key="14">
    <source>
        <dbReference type="EMBL" id="ATG56358.1"/>
    </source>
</evidence>
<dbReference type="RefSeq" id="WP_096800818.1">
    <property type="nucleotide sequence ID" value="NZ_CP023564.1"/>
</dbReference>
<reference evidence="14 15" key="1">
    <citation type="journal article" date="2014" name="Int. J. Syst. Evol. Microbiol.">
        <title>Brachybacterium ginsengisoli sp. nov., isolated from soil of a ginseng field.</title>
        <authorList>
            <person name="Hoang V.A."/>
            <person name="Kim Y.J."/>
            <person name="Nguyen N.L."/>
            <person name="Yang D.C."/>
        </authorList>
    </citation>
    <scope>NUCLEOTIDE SEQUENCE [LARGE SCALE GENOMIC DNA]</scope>
    <source>
        <strain evidence="14 15">DCY80</strain>
    </source>
</reference>
<evidence type="ECO:0000256" key="6">
    <source>
        <dbReference type="ARBA" id="ARBA00023015"/>
    </source>
</evidence>
<proteinExistence type="predicted"/>
<sequence length="292" mass="30164">MSENEHGMTGAWALNALDAEEREQVRRYLAKDPEAAAEARAFEETAGELATSVTPLAPPPALKAAVMGRIATTRQLSPLPEEEDPVVEDAPPSTSTPPSISTPPSAPSTAPPSTAPSAQVVPLDRYRASVRRSRWTAAAAAVLLVTTIVGAGLWNAERTAQQEARASLEAMASEQAVSDQERAMVSAIMSADDAAHLAVPAENGGSLEVMYSRGEQAMIVQPVGLPELPQDETYQLWMIDASGAASAGVLEDPAAPMMRPGGIPAGSSLGLSIEPAGGSAQPSPTVVAVGEL</sequence>
<keyword evidence="5 12" id="KW-1133">Transmembrane helix</keyword>
<dbReference type="InterPro" id="IPR051474">
    <property type="entry name" value="Anti-sigma-K/W_factor"/>
</dbReference>
<keyword evidence="15" id="KW-1185">Reference proteome</keyword>
<evidence type="ECO:0000256" key="9">
    <source>
        <dbReference type="ARBA" id="ARBA00029829"/>
    </source>
</evidence>
<dbReference type="PANTHER" id="PTHR37461:SF1">
    <property type="entry name" value="ANTI-SIGMA-K FACTOR RSKA"/>
    <property type="match status" value="1"/>
</dbReference>
<keyword evidence="3" id="KW-1003">Cell membrane</keyword>
<dbReference type="PANTHER" id="PTHR37461">
    <property type="entry name" value="ANTI-SIGMA-K FACTOR RSKA"/>
    <property type="match status" value="1"/>
</dbReference>
<dbReference type="GO" id="GO:0006417">
    <property type="term" value="P:regulation of translation"/>
    <property type="evidence" value="ECO:0007669"/>
    <property type="project" value="TreeGrafter"/>
</dbReference>
<dbReference type="Gene3D" id="1.10.10.1320">
    <property type="entry name" value="Anti-sigma factor, zinc-finger domain"/>
    <property type="match status" value="1"/>
</dbReference>
<evidence type="ECO:0000256" key="4">
    <source>
        <dbReference type="ARBA" id="ARBA00022692"/>
    </source>
</evidence>
<feature type="compositionally biased region" description="Low complexity" evidence="11">
    <location>
        <begin position="88"/>
        <end position="99"/>
    </location>
</feature>
<feature type="domain" description="Anti-sigma K factor RskA C-terminal" evidence="13">
    <location>
        <begin position="135"/>
        <end position="285"/>
    </location>
</feature>